<dbReference type="EC" id="6.3.4.21" evidence="3"/>
<dbReference type="InterPro" id="IPR007229">
    <property type="entry name" value="Nic_PRibTrfase-Fam"/>
</dbReference>
<proteinExistence type="inferred from homology"/>
<evidence type="ECO:0000256" key="4">
    <source>
        <dbReference type="ARBA" id="ARBA00022553"/>
    </source>
</evidence>
<dbReference type="PANTHER" id="PTHR11098">
    <property type="entry name" value="NICOTINATE PHOSPHORIBOSYLTRANSFERASE"/>
    <property type="match status" value="1"/>
</dbReference>
<dbReference type="Pfam" id="PF04095">
    <property type="entry name" value="NAPRTase"/>
    <property type="match status" value="1"/>
</dbReference>
<dbReference type="PANTHER" id="PTHR11098:SF1">
    <property type="entry name" value="NICOTINATE PHOSPHORIBOSYLTRANSFERASE"/>
    <property type="match status" value="1"/>
</dbReference>
<evidence type="ECO:0000256" key="2">
    <source>
        <dbReference type="ARBA" id="ARBA00010897"/>
    </source>
</evidence>
<keyword evidence="10" id="KW-1185">Reference proteome</keyword>
<dbReference type="Proteomes" id="UP001061302">
    <property type="component" value="Chromosome"/>
</dbReference>
<comment type="pathway">
    <text evidence="1">Cofactor biosynthesis; NAD(+) biosynthesis; nicotinate D-ribonucleotide from nicotinate: step 1/1.</text>
</comment>
<organism evidence="9 10">
    <name type="scientific">Chitiniphilus purpureus</name>
    <dbReference type="NCBI Taxonomy" id="2981137"/>
    <lineage>
        <taxon>Bacteria</taxon>
        <taxon>Pseudomonadati</taxon>
        <taxon>Pseudomonadota</taxon>
        <taxon>Betaproteobacteria</taxon>
        <taxon>Neisseriales</taxon>
        <taxon>Chitinibacteraceae</taxon>
        <taxon>Chitiniphilus</taxon>
    </lineage>
</organism>
<evidence type="ECO:0000313" key="10">
    <source>
        <dbReference type="Proteomes" id="UP001061302"/>
    </source>
</evidence>
<keyword evidence="9" id="KW-0808">Transferase</keyword>
<reference evidence="9" key="1">
    <citation type="submission" date="2022-10" db="EMBL/GenBank/DDBJ databases">
        <title>Chitiniphilus purpureus sp. nov., a novel chitin-degrading bacterium isolated from crawfish pond sediment.</title>
        <authorList>
            <person name="Li K."/>
        </authorList>
    </citation>
    <scope>NUCLEOTIDE SEQUENCE</scope>
    <source>
        <strain evidence="9">CD1</strain>
    </source>
</reference>
<dbReference type="InterPro" id="IPR041525">
    <property type="entry name" value="N/Namide_PRibTrfase"/>
</dbReference>
<dbReference type="InterPro" id="IPR040727">
    <property type="entry name" value="NAPRTase_N"/>
</dbReference>
<dbReference type="InterPro" id="IPR036068">
    <property type="entry name" value="Nicotinate_pribotase-like_C"/>
</dbReference>
<protein>
    <recommendedName>
        <fullName evidence="3">nicotinate phosphoribosyltransferase</fullName>
        <ecNumber evidence="3">6.3.4.21</ecNumber>
    </recommendedName>
</protein>
<keyword evidence="6" id="KW-0662">Pyridine nucleotide biosynthesis</keyword>
<evidence type="ECO:0000256" key="6">
    <source>
        <dbReference type="ARBA" id="ARBA00022642"/>
    </source>
</evidence>
<dbReference type="GO" id="GO:0016757">
    <property type="term" value="F:glycosyltransferase activity"/>
    <property type="evidence" value="ECO:0007669"/>
    <property type="project" value="UniProtKB-KW"/>
</dbReference>
<evidence type="ECO:0000259" key="8">
    <source>
        <dbReference type="Pfam" id="PF17767"/>
    </source>
</evidence>
<name>A0ABY6DLZ8_9NEIS</name>
<dbReference type="Pfam" id="PF17767">
    <property type="entry name" value="NAPRTase_N"/>
    <property type="match status" value="1"/>
</dbReference>
<dbReference type="EMBL" id="CP106753">
    <property type="protein sequence ID" value="UXY15376.1"/>
    <property type="molecule type" value="Genomic_DNA"/>
</dbReference>
<dbReference type="Gene3D" id="3.20.140.10">
    <property type="entry name" value="nicotinate phosphoribosyltransferase"/>
    <property type="match status" value="1"/>
</dbReference>
<dbReference type="RefSeq" id="WP_263124782.1">
    <property type="nucleotide sequence ID" value="NZ_CP106753.1"/>
</dbReference>
<evidence type="ECO:0000256" key="1">
    <source>
        <dbReference type="ARBA" id="ARBA00004952"/>
    </source>
</evidence>
<keyword evidence="5" id="KW-0436">Ligase</keyword>
<comment type="similarity">
    <text evidence="2">Belongs to the NAPRTase family.</text>
</comment>
<gene>
    <name evidence="9" type="ORF">N8I74_19025</name>
</gene>
<feature type="domain" description="Nicotinate phosphoribosyltransferase N-terminal" evidence="8">
    <location>
        <begin position="36"/>
        <end position="151"/>
    </location>
</feature>
<dbReference type="SUPFAM" id="SSF51690">
    <property type="entry name" value="Nicotinate/Quinolinate PRTase C-terminal domain-like"/>
    <property type="match status" value="1"/>
</dbReference>
<keyword evidence="4" id="KW-0597">Phosphoprotein</keyword>
<evidence type="ECO:0000256" key="3">
    <source>
        <dbReference type="ARBA" id="ARBA00013236"/>
    </source>
</evidence>
<evidence type="ECO:0000313" key="9">
    <source>
        <dbReference type="EMBL" id="UXY15376.1"/>
    </source>
</evidence>
<evidence type="ECO:0000259" key="7">
    <source>
        <dbReference type="Pfam" id="PF04095"/>
    </source>
</evidence>
<dbReference type="SUPFAM" id="SSF54675">
    <property type="entry name" value="Nicotinate/Quinolinate PRTase N-terminal domain-like"/>
    <property type="match status" value="1"/>
</dbReference>
<keyword evidence="9" id="KW-0328">Glycosyltransferase</keyword>
<evidence type="ECO:0000256" key="5">
    <source>
        <dbReference type="ARBA" id="ARBA00022598"/>
    </source>
</evidence>
<sequence>MISIETALSRLIPGLNGNPRPRRWSAAQAPVIISLLDIELCRLMTMQALLHQHAQVHVEYAFRCQHPCELPPGVLKAELEDQLDELCTLRFSAAELAYLARVPSLHPGFIGFLEGFRLPRQCVAVTASQDGGLAIRVAGPVLHCLPFGTYLPALLGEVYSRQFLLAPALVAGRERLLGKLDRLRRFARAPQRRFPFAWFEAGTRHRYARSWQEEVVFALTQAGFGAVNGTTNLYLAMRHGLQPIGGMAPEYLGLFQGLAPAPEDAQRQALEHWVRQYRGDAGVAGGGSGTVEAFLAGFDRYFCKLFDGLCHEAGDPIAWGERVIAHWRAQGVDPAGKTLVFAQVATLERAFTLYHTFADRIPVRLGVGADLVHDCAQAPLHGELALLGCNGRMVAA</sequence>
<feature type="domain" description="Nicotinate/nicotinamide phosphoribosyltransferase" evidence="7">
    <location>
        <begin position="199"/>
        <end position="392"/>
    </location>
</feature>
<accession>A0ABY6DLZ8</accession>